<evidence type="ECO:0000256" key="1">
    <source>
        <dbReference type="ARBA" id="ARBA00006285"/>
    </source>
</evidence>
<keyword evidence="6" id="KW-1185">Reference proteome</keyword>
<sequence>MKTRLGILSFIFLLLAQFSNGALKEDFKIKGFHIDLRCEVMTMPALKTFAKDLSGMGINALLMEWEGTYPYTKHATLSNKYAYSKDEIKSFVSYCESIGIKVIPLQNCFGHSEYILRHERYKEIREDAKEVSQVCPSEIEKSKVIFKEIFAEIAELHPSEYFHIGCDETYLLGSCKKCAAKVKQDGNKSKLFVDYVNEMCQLVKEMGKKPIIWADILLHHPEAATKLNKDVIIVNWNYGWDINRFGNVDTILNKGFTFWGSPALRSYPDNIYLTEWQKHFENLKTFIPYMRKANYKGIINTSWSTSGTYGFLYDTNWEVVDMYPIRYVYPLSGFRILVAAFAASLQTQEPLDYGAFIIKYAQERFGFTAAQSKVIMDILYMSQPPVREIQSEQLSTEKAKFIEASKTINALKPIRNIKEFQHLQLMTDMRVQYLRFKEVEAKFQSTSFNRSQAADIKKELYYLIVYAEKLNQRFLKLNAGYLYDEELKEMNVLRNKKMMNLYDVVNRMTAQK</sequence>
<gene>
    <name evidence="5" type="ORF">C4H11_10080</name>
</gene>
<feature type="domain" description="Glycoside hydrolase family 20 catalytic" evidence="4">
    <location>
        <begin position="69"/>
        <end position="301"/>
    </location>
</feature>
<evidence type="ECO:0000313" key="5">
    <source>
        <dbReference type="EMBL" id="AVM54072.1"/>
    </source>
</evidence>
<comment type="similarity">
    <text evidence="1">Belongs to the glycosyl hydrolase 20 family.</text>
</comment>
<dbReference type="InterPro" id="IPR017853">
    <property type="entry name" value="GH"/>
</dbReference>
<keyword evidence="3" id="KW-0732">Signal</keyword>
<keyword evidence="2 5" id="KW-0378">Hydrolase</keyword>
<feature type="signal peptide" evidence="3">
    <location>
        <begin position="1"/>
        <end position="24"/>
    </location>
</feature>
<evidence type="ECO:0000256" key="3">
    <source>
        <dbReference type="SAM" id="SignalP"/>
    </source>
</evidence>
<evidence type="ECO:0000256" key="2">
    <source>
        <dbReference type="ARBA" id="ARBA00022801"/>
    </source>
</evidence>
<dbReference type="RefSeq" id="WP_106043332.1">
    <property type="nucleotide sequence ID" value="NZ_CP027231.1"/>
</dbReference>
<reference evidence="5 6" key="1">
    <citation type="submission" date="2018-02" db="EMBL/GenBank/DDBJ databases">
        <authorList>
            <person name="Holder M.E."/>
            <person name="Ajami N.J."/>
            <person name="Petrosino J.F."/>
        </authorList>
    </citation>
    <scope>NUCLEOTIDE SEQUENCE [LARGE SCALE GENOMIC DNA]</scope>
    <source>
        <strain evidence="5 6">ATCC 33285</strain>
    </source>
</reference>
<protein>
    <submittedName>
        <fullName evidence="5">Glycoside hydrolase</fullName>
    </submittedName>
</protein>
<feature type="chain" id="PRO_5046766647" evidence="3">
    <location>
        <begin position="25"/>
        <end position="512"/>
    </location>
</feature>
<dbReference type="Proteomes" id="UP000238304">
    <property type="component" value="Chromosome"/>
</dbReference>
<dbReference type="PANTHER" id="PTHR21040">
    <property type="entry name" value="BCDNA.GH04120"/>
    <property type="match status" value="1"/>
</dbReference>
<dbReference type="PANTHER" id="PTHR21040:SF8">
    <property type="entry name" value="BCDNA.GH04120"/>
    <property type="match status" value="1"/>
</dbReference>
<dbReference type="GO" id="GO:0016787">
    <property type="term" value="F:hydrolase activity"/>
    <property type="evidence" value="ECO:0007669"/>
    <property type="project" value="UniProtKB-KW"/>
</dbReference>
<accession>A0ABN5IMK3</accession>
<evidence type="ECO:0000313" key="6">
    <source>
        <dbReference type="Proteomes" id="UP000238304"/>
    </source>
</evidence>
<organism evidence="5 6">
    <name type="scientific">Bacteroides zoogleoformans</name>
    <dbReference type="NCBI Taxonomy" id="28119"/>
    <lineage>
        <taxon>Bacteria</taxon>
        <taxon>Pseudomonadati</taxon>
        <taxon>Bacteroidota</taxon>
        <taxon>Bacteroidia</taxon>
        <taxon>Bacteroidales</taxon>
        <taxon>Bacteroidaceae</taxon>
        <taxon>Bacteroides</taxon>
    </lineage>
</organism>
<dbReference type="Pfam" id="PF00728">
    <property type="entry name" value="Glyco_hydro_20"/>
    <property type="match status" value="1"/>
</dbReference>
<dbReference type="SUPFAM" id="SSF51445">
    <property type="entry name" value="(Trans)glycosidases"/>
    <property type="match status" value="1"/>
</dbReference>
<evidence type="ECO:0000259" key="4">
    <source>
        <dbReference type="Pfam" id="PF00728"/>
    </source>
</evidence>
<dbReference type="InterPro" id="IPR038901">
    <property type="entry name" value="HEXDC-like"/>
</dbReference>
<name>A0ABN5IMK3_9BACE</name>
<dbReference type="Gene3D" id="3.20.20.80">
    <property type="entry name" value="Glycosidases"/>
    <property type="match status" value="1"/>
</dbReference>
<dbReference type="InterPro" id="IPR015883">
    <property type="entry name" value="Glyco_hydro_20_cat"/>
</dbReference>
<dbReference type="EMBL" id="CP027231">
    <property type="protein sequence ID" value="AVM54072.1"/>
    <property type="molecule type" value="Genomic_DNA"/>
</dbReference>
<proteinExistence type="inferred from homology"/>